<dbReference type="InterPro" id="IPR002194">
    <property type="entry name" value="Chaperonin_TCP-1_CS"/>
</dbReference>
<dbReference type="VEuPathDB" id="GiardiaDB:GMRT_14370"/>
<dbReference type="GO" id="GO:0016887">
    <property type="term" value="F:ATP hydrolysis activity"/>
    <property type="evidence" value="ECO:0007669"/>
    <property type="project" value="InterPro"/>
</dbReference>
<name>A0A4Z1SXG5_GIAMU</name>
<dbReference type="Gene3D" id="1.10.560.10">
    <property type="entry name" value="GroEL-like equatorial domain"/>
    <property type="match status" value="1"/>
</dbReference>
<dbReference type="Gene3D" id="3.30.260.10">
    <property type="entry name" value="TCP-1-like chaperonin intermediate domain"/>
    <property type="match status" value="1"/>
</dbReference>
<dbReference type="PROSITE" id="PS00995">
    <property type="entry name" value="TCP1_3"/>
    <property type="match status" value="1"/>
</dbReference>
<keyword evidence="4 8" id="KW-0547">Nucleotide-binding</keyword>
<evidence type="ECO:0000256" key="7">
    <source>
        <dbReference type="ARBA" id="ARBA00033237"/>
    </source>
</evidence>
<keyword evidence="10" id="KW-1185">Reference proteome</keyword>
<evidence type="ECO:0000256" key="5">
    <source>
        <dbReference type="ARBA" id="ARBA00022840"/>
    </source>
</evidence>
<dbReference type="PROSITE" id="PS00751">
    <property type="entry name" value="TCP1_2"/>
    <property type="match status" value="1"/>
</dbReference>
<evidence type="ECO:0000256" key="6">
    <source>
        <dbReference type="ARBA" id="ARBA00023186"/>
    </source>
</evidence>
<dbReference type="AlphaFoldDB" id="A0A4Z1SXG5"/>
<sequence length="521" mass="56389">MEPIRILREGGTQERGGDARLSTLVGAIAISDMVKSTLGPKGMDKILQSVSGGMRVTNDGATILKSVVVDNPAARVLIDISRVQDETVGDGTTSVCVLAGEILRQAQTLLQSHIHPMVIVDGFRRASEIALDALKKASVDNRADDKVFRENLMNVARTTLSSKVLTTVQEHFAKMAVECVLNLGGDTNLRNIQVIKRMGGTLQDSYVDDGFLLDKKVGIGCPRRIENARILVSNTAMDTDKIKILGARVRTDSHEALEGIEAAEKARMISKCSSIIDYGINVFVNRQLIYDLPMQIFAKHGVMAIEHADFDGVDRLSLVLEAELASTFNSPDLKIGHCESVSEVIIGEDRLIKFSGLPNKRASTIVLRGASMHILDEAERSLHDALCVLSQMLATESRIVLGAGAAETLMANAVEEEARNAPGRMGFVLEAYARALRSLPIAIANNGGYDGEELAGRLRALHFAGKHEFGLNMQDGSVMNVQRAGVTECYLSKQHVVLYASEAAEQILRVDSIISCASPTK</sequence>
<dbReference type="SUPFAM" id="SSF52029">
    <property type="entry name" value="GroEL apical domain-like"/>
    <property type="match status" value="1"/>
</dbReference>
<dbReference type="GO" id="GO:0005832">
    <property type="term" value="C:chaperonin-containing T-complex"/>
    <property type="evidence" value="ECO:0007669"/>
    <property type="project" value="InterPro"/>
</dbReference>
<evidence type="ECO:0000256" key="1">
    <source>
        <dbReference type="ARBA" id="ARBA00004496"/>
    </source>
</evidence>
<dbReference type="GO" id="GO:0051082">
    <property type="term" value="F:unfolded protein binding"/>
    <property type="evidence" value="ECO:0007669"/>
    <property type="project" value="InterPro"/>
</dbReference>
<dbReference type="InterPro" id="IPR017998">
    <property type="entry name" value="Chaperone_TCP-1"/>
</dbReference>
<reference evidence="9 10" key="1">
    <citation type="submission" date="2019-05" db="EMBL/GenBank/DDBJ databases">
        <title>The compact genome of Giardia muris reveals important steps in the evolution of intestinal protozoan parasites.</title>
        <authorList>
            <person name="Xu F."/>
            <person name="Jimenez-Gonzalez A."/>
            <person name="Einarsson E."/>
            <person name="Astvaldsson A."/>
            <person name="Peirasmaki D."/>
            <person name="Eckmann L."/>
            <person name="Andersson J.O."/>
            <person name="Svard S.G."/>
            <person name="Jerlstrom-Hultqvist J."/>
        </authorList>
    </citation>
    <scope>NUCLEOTIDE SEQUENCE [LARGE SCALE GENOMIC DNA]</scope>
    <source>
        <strain evidence="9 10">Roberts-Thomson</strain>
    </source>
</reference>
<evidence type="ECO:0000313" key="10">
    <source>
        <dbReference type="Proteomes" id="UP000315496"/>
    </source>
</evidence>
<dbReference type="InterPro" id="IPR012716">
    <property type="entry name" value="Chap_CCT_beta"/>
</dbReference>
<comment type="subcellular location">
    <subcellularLocation>
        <location evidence="1">Cytoplasm</location>
    </subcellularLocation>
</comment>
<proteinExistence type="inferred from homology"/>
<dbReference type="OrthoDB" id="10259763at2759"/>
<dbReference type="Pfam" id="PF00118">
    <property type="entry name" value="Cpn60_TCP1"/>
    <property type="match status" value="1"/>
</dbReference>
<protein>
    <recommendedName>
        <fullName evidence="7">CCT-beta</fullName>
    </recommendedName>
</protein>
<comment type="similarity">
    <text evidence="2 8">Belongs to the TCP-1 chaperonin family.</text>
</comment>
<dbReference type="NCBIfam" id="TIGR02341">
    <property type="entry name" value="chap_CCT_beta"/>
    <property type="match status" value="1"/>
</dbReference>
<dbReference type="InterPro" id="IPR027409">
    <property type="entry name" value="GroEL-like_apical_dom_sf"/>
</dbReference>
<dbReference type="InterPro" id="IPR027410">
    <property type="entry name" value="TCP-1-like_intermed_sf"/>
</dbReference>
<dbReference type="FunFam" id="3.50.7.10:FF:000002">
    <property type="entry name" value="T-complex protein 1 subunit beta"/>
    <property type="match status" value="1"/>
</dbReference>
<dbReference type="CDD" id="cd03336">
    <property type="entry name" value="TCP1_beta"/>
    <property type="match status" value="1"/>
</dbReference>
<dbReference type="PANTHER" id="PTHR11353">
    <property type="entry name" value="CHAPERONIN"/>
    <property type="match status" value="1"/>
</dbReference>
<dbReference type="GO" id="GO:0005524">
    <property type="term" value="F:ATP binding"/>
    <property type="evidence" value="ECO:0007669"/>
    <property type="project" value="UniProtKB-KW"/>
</dbReference>
<dbReference type="PROSITE" id="PS00750">
    <property type="entry name" value="TCP1_1"/>
    <property type="match status" value="1"/>
</dbReference>
<comment type="caution">
    <text evidence="9">The sequence shown here is derived from an EMBL/GenBank/DDBJ whole genome shotgun (WGS) entry which is preliminary data.</text>
</comment>
<keyword evidence="3" id="KW-0963">Cytoplasm</keyword>
<keyword evidence="6 8" id="KW-0143">Chaperone</keyword>
<dbReference type="Proteomes" id="UP000315496">
    <property type="component" value="Chromosome 2"/>
</dbReference>
<gene>
    <name evidence="9" type="ORF">GMRT_14370</name>
</gene>
<dbReference type="SUPFAM" id="SSF54849">
    <property type="entry name" value="GroEL-intermediate domain like"/>
    <property type="match status" value="1"/>
</dbReference>
<dbReference type="InterPro" id="IPR002423">
    <property type="entry name" value="Cpn60/GroEL/TCP-1"/>
</dbReference>
<dbReference type="EMBL" id="VDLU01000002">
    <property type="protein sequence ID" value="TNJ28218.1"/>
    <property type="molecule type" value="Genomic_DNA"/>
</dbReference>
<accession>A0A4Z1SXG5</accession>
<evidence type="ECO:0000313" key="9">
    <source>
        <dbReference type="EMBL" id="TNJ28218.1"/>
    </source>
</evidence>
<dbReference type="PRINTS" id="PR00304">
    <property type="entry name" value="TCOMPLEXTCP1"/>
</dbReference>
<dbReference type="GO" id="GO:0140662">
    <property type="term" value="F:ATP-dependent protein folding chaperone"/>
    <property type="evidence" value="ECO:0007669"/>
    <property type="project" value="InterPro"/>
</dbReference>
<evidence type="ECO:0000256" key="3">
    <source>
        <dbReference type="ARBA" id="ARBA00022490"/>
    </source>
</evidence>
<evidence type="ECO:0000256" key="4">
    <source>
        <dbReference type="ARBA" id="ARBA00022741"/>
    </source>
</evidence>
<evidence type="ECO:0000256" key="8">
    <source>
        <dbReference type="RuleBase" id="RU004187"/>
    </source>
</evidence>
<evidence type="ECO:0000256" key="2">
    <source>
        <dbReference type="ARBA" id="ARBA00008020"/>
    </source>
</evidence>
<keyword evidence="5 8" id="KW-0067">ATP-binding</keyword>
<dbReference type="InterPro" id="IPR027413">
    <property type="entry name" value="GROEL-like_equatorial_sf"/>
</dbReference>
<dbReference type="Gene3D" id="3.50.7.10">
    <property type="entry name" value="GroEL"/>
    <property type="match status" value="1"/>
</dbReference>
<organism evidence="9 10">
    <name type="scientific">Giardia muris</name>
    <dbReference type="NCBI Taxonomy" id="5742"/>
    <lineage>
        <taxon>Eukaryota</taxon>
        <taxon>Metamonada</taxon>
        <taxon>Diplomonadida</taxon>
        <taxon>Hexamitidae</taxon>
        <taxon>Giardiinae</taxon>
        <taxon>Giardia</taxon>
    </lineage>
</organism>
<dbReference type="SUPFAM" id="SSF48592">
    <property type="entry name" value="GroEL equatorial domain-like"/>
    <property type="match status" value="1"/>
</dbReference>